<sequence>MCHTVRVHVCARLLPLSSSERTHTSKRRTGSALDRRRWRRWRRWRRRRRLSRWLGALAQLAAAVHVLHGGAEGHRLCRRASRRSLPLSDDAHHQCLHTSMNFHLVVVDVDVVSKLYTNTRSCYVRTKASALHNFAKPAIFD</sequence>
<organism evidence="1 2">
    <name type="scientific">Trichogramma kaykai</name>
    <dbReference type="NCBI Taxonomy" id="54128"/>
    <lineage>
        <taxon>Eukaryota</taxon>
        <taxon>Metazoa</taxon>
        <taxon>Ecdysozoa</taxon>
        <taxon>Arthropoda</taxon>
        <taxon>Hexapoda</taxon>
        <taxon>Insecta</taxon>
        <taxon>Pterygota</taxon>
        <taxon>Neoptera</taxon>
        <taxon>Endopterygota</taxon>
        <taxon>Hymenoptera</taxon>
        <taxon>Apocrita</taxon>
        <taxon>Proctotrupomorpha</taxon>
        <taxon>Chalcidoidea</taxon>
        <taxon>Trichogrammatidae</taxon>
        <taxon>Trichogramma</taxon>
    </lineage>
</organism>
<evidence type="ECO:0000313" key="1">
    <source>
        <dbReference type="EMBL" id="KAL3395679.1"/>
    </source>
</evidence>
<name>A0ABD2WRS5_9HYME</name>
<dbReference type="EMBL" id="JBJJXI010000078">
    <property type="protein sequence ID" value="KAL3395679.1"/>
    <property type="molecule type" value="Genomic_DNA"/>
</dbReference>
<comment type="caution">
    <text evidence="1">The sequence shown here is derived from an EMBL/GenBank/DDBJ whole genome shotgun (WGS) entry which is preliminary data.</text>
</comment>
<dbReference type="AlphaFoldDB" id="A0ABD2WRS5"/>
<gene>
    <name evidence="1" type="ORF">TKK_010217</name>
</gene>
<dbReference type="Proteomes" id="UP001627154">
    <property type="component" value="Unassembled WGS sequence"/>
</dbReference>
<proteinExistence type="predicted"/>
<keyword evidence="2" id="KW-1185">Reference proteome</keyword>
<protein>
    <submittedName>
        <fullName evidence="1">Uncharacterized protein</fullName>
    </submittedName>
</protein>
<evidence type="ECO:0000313" key="2">
    <source>
        <dbReference type="Proteomes" id="UP001627154"/>
    </source>
</evidence>
<reference evidence="1 2" key="1">
    <citation type="journal article" date="2024" name="bioRxiv">
        <title>A reference genome for Trichogramma kaykai: A tiny desert-dwelling parasitoid wasp with competing sex-ratio distorters.</title>
        <authorList>
            <person name="Culotta J."/>
            <person name="Lindsey A.R."/>
        </authorList>
    </citation>
    <scope>NUCLEOTIDE SEQUENCE [LARGE SCALE GENOMIC DNA]</scope>
    <source>
        <strain evidence="1 2">KSX58</strain>
    </source>
</reference>
<accession>A0ABD2WRS5</accession>